<evidence type="ECO:0000256" key="1">
    <source>
        <dbReference type="SAM" id="MobiDB-lite"/>
    </source>
</evidence>
<organism evidence="2">
    <name type="scientific">Guillardia theta</name>
    <name type="common">Cryptophyte</name>
    <name type="synonym">Cryptomonas phi</name>
    <dbReference type="NCBI Taxonomy" id="55529"/>
    <lineage>
        <taxon>Eukaryota</taxon>
        <taxon>Cryptophyceae</taxon>
        <taxon>Pyrenomonadales</taxon>
        <taxon>Geminigeraceae</taxon>
        <taxon>Guillardia</taxon>
    </lineage>
</organism>
<feature type="region of interest" description="Disordered" evidence="1">
    <location>
        <begin position="57"/>
        <end position="105"/>
    </location>
</feature>
<feature type="compositionally biased region" description="Basic residues" evidence="1">
    <location>
        <begin position="73"/>
        <end position="82"/>
    </location>
</feature>
<dbReference type="EMBL" id="HBKN01012294">
    <property type="protein sequence ID" value="CAE2283783.1"/>
    <property type="molecule type" value="Transcribed_RNA"/>
</dbReference>
<name>A0A7S4K4R7_GUITH</name>
<sequence length="226" mass="25641">MLCRLLLTPPFPLVSLTKSGKMYPLPFHEDSVVFESIQMTCRDSSASFLDKEIKGDMDNTASSNSTREGMSKGIKKGVKGSKKITSSRSSGVQESEMENKAMSSWERAEQRFLEQAIQASMREAESNEPSFPAKIRVIFASRYENDNKVYFEYNNKYSDMEIQIEEGTTAEEAINMIRQSAQLKKKLRLRIACQERFLPPMAILSLDGVRKGSVIFCIMESKVNQF</sequence>
<protein>
    <submittedName>
        <fullName evidence="2">Uncharacterized protein</fullName>
    </submittedName>
</protein>
<evidence type="ECO:0000313" key="2">
    <source>
        <dbReference type="EMBL" id="CAE2283783.1"/>
    </source>
</evidence>
<reference evidence="2" key="1">
    <citation type="submission" date="2021-01" db="EMBL/GenBank/DDBJ databases">
        <authorList>
            <person name="Corre E."/>
            <person name="Pelletier E."/>
            <person name="Niang G."/>
            <person name="Scheremetjew M."/>
            <person name="Finn R."/>
            <person name="Kale V."/>
            <person name="Holt S."/>
            <person name="Cochrane G."/>
            <person name="Meng A."/>
            <person name="Brown T."/>
            <person name="Cohen L."/>
        </authorList>
    </citation>
    <scope>NUCLEOTIDE SEQUENCE</scope>
    <source>
        <strain evidence="2">CCMP 2712</strain>
    </source>
</reference>
<accession>A0A7S4K4R7</accession>
<dbReference type="AlphaFoldDB" id="A0A7S4K4R7"/>
<feature type="compositionally biased region" description="Polar residues" evidence="1">
    <location>
        <begin position="59"/>
        <end position="68"/>
    </location>
</feature>
<gene>
    <name evidence="2" type="ORF">GTHE00462_LOCUS9620</name>
</gene>
<proteinExistence type="predicted"/>